<proteinExistence type="predicted"/>
<dbReference type="EMBL" id="HBIB01012289">
    <property type="protein sequence ID" value="CAE0245847.1"/>
    <property type="molecule type" value="Transcribed_RNA"/>
</dbReference>
<feature type="compositionally biased region" description="Low complexity" evidence="1">
    <location>
        <begin position="693"/>
        <end position="709"/>
    </location>
</feature>
<feature type="region of interest" description="Disordered" evidence="1">
    <location>
        <begin position="990"/>
        <end position="1009"/>
    </location>
</feature>
<evidence type="ECO:0000313" key="2">
    <source>
        <dbReference type="EMBL" id="CAE0245847.1"/>
    </source>
</evidence>
<accession>A0A7S3D427</accession>
<feature type="compositionally biased region" description="Basic and acidic residues" evidence="1">
    <location>
        <begin position="589"/>
        <end position="598"/>
    </location>
</feature>
<feature type="compositionally biased region" description="Basic and acidic residues" evidence="1">
    <location>
        <begin position="385"/>
        <end position="408"/>
    </location>
</feature>
<evidence type="ECO:0000256" key="1">
    <source>
        <dbReference type="SAM" id="MobiDB-lite"/>
    </source>
</evidence>
<gene>
    <name evidence="2" type="ORF">PBIL07802_LOCUS8030</name>
</gene>
<dbReference type="AlphaFoldDB" id="A0A7S3D427"/>
<name>A0A7S3D427_9EUKA</name>
<protein>
    <submittedName>
        <fullName evidence="2">Uncharacterized protein</fullName>
    </submittedName>
</protein>
<feature type="region of interest" description="Disordered" evidence="1">
    <location>
        <begin position="588"/>
        <end position="627"/>
    </location>
</feature>
<feature type="compositionally biased region" description="Basic and acidic residues" evidence="1">
    <location>
        <begin position="605"/>
        <end position="619"/>
    </location>
</feature>
<feature type="region of interest" description="Disordered" evidence="1">
    <location>
        <begin position="686"/>
        <end position="710"/>
    </location>
</feature>
<feature type="region of interest" description="Disordered" evidence="1">
    <location>
        <begin position="380"/>
        <end position="408"/>
    </location>
</feature>
<reference evidence="2" key="1">
    <citation type="submission" date="2021-01" db="EMBL/GenBank/DDBJ databases">
        <authorList>
            <person name="Corre E."/>
            <person name="Pelletier E."/>
            <person name="Niang G."/>
            <person name="Scheremetjew M."/>
            <person name="Finn R."/>
            <person name="Kale V."/>
            <person name="Holt S."/>
            <person name="Cochrane G."/>
            <person name="Meng A."/>
            <person name="Brown T."/>
            <person name="Cohen L."/>
        </authorList>
    </citation>
    <scope>NUCLEOTIDE SEQUENCE</scope>
    <source>
        <strain evidence="2">NIES-2562</strain>
    </source>
</reference>
<organism evidence="2">
    <name type="scientific">Palpitomonas bilix</name>
    <dbReference type="NCBI Taxonomy" id="652834"/>
    <lineage>
        <taxon>Eukaryota</taxon>
        <taxon>Eukaryota incertae sedis</taxon>
    </lineage>
</organism>
<sequence length="1137" mass="131738">MDDRPEKLKEYRERGIAFMKQLKCFQEDPEREYEEYVFKMFKNHFVLFQEIENAVYEYEKYLLARKSGYSIQHLLEKPKTIHPEETERKEAERRVQWLTYSSQTALPPRISPEHLSASILQEGNLWLKQAQTWYPTEQADLLCLLDGVKEAWATGRGRFPAFESYWDDESAREGYERGQTFLLQVKSESVVSVSSEHRFSFAEWTGDRQHPHGLEVFSYYVSPSSLSVWMILTDRTLRSLWTRSNWVEYKRTADGNLLKRWTSDPIRLDSYGNQIRLSHTTQDALDLKRGLIQHQSFPPRQMTAVPISHSTLDVPRAYKSLGRGMVPESPVVRGEEWAISRKFLDTNPFVHCHRGRTEDLLEGWDDPQERPSVPVLEAVASSLSSREEGVSGKEAGADKGREEEKQEDASSLWDLYRRHHEELQIPSSVPDLSMYARPWKEFSLLQQMVTCLQDPGLMASHGPLFPWKPMSRDHDLLLQGGIYFVDMDPRREAFSKCKLLSSQLFFLNLSVCCQFCNKDRVKPGTFSSLRKKRENFVFPMTLVEMQNMNAMGQHVEYMVDIWAMYHHCDMTRAPLFYMGVCDTSGAAVPRDEKQDAEKKGRRGKREGEGKGEGEGEEQRGNLSTKQDQMPRWVSCALERCPVIRQHFPEILALTDPLESHHCAMAVYHILEAEKAIVREACGGFQSKRRGGRRFPPSSRRGSGAPPRLSQLRERLSRRYSRESPLLHSSFLRKVLQLSRQDKNAIGRYVCGNPALRSCFKWKRGADWNTRHFNHAFLKVWPGNQYEKPPGCPPPPCQDLASSRLPFGCLMSMQGGFIEYPVPVAERHLSLQAHVAFHFHMRDAEEGVYFSIATKGLENFDKKVREVYSCQLPFPLEVITELVWYLEGRYEGLGKGEDNTMFFHFMNTMDLRETFSLLRLSELLTLERMSDPFLRQYVGSVVPDYTWLRQQPELRPMLDLEKETGGWDKTPLFRYFVRPDVDWKAFRFSAEGSASGDTGPQYTPEYRPSPSSTYYDPTYKQSFHACSPQAMERFGDNLVAFLVYLYLRSEEKMRFAAEEQRTGQCMASALLPFQHPSRRNVFAAPRSHEAPRHKGPPETIWERMLSEKAFDSAWTYASSKCAAYRKLFSEVFLCRKTT</sequence>